<dbReference type="RefSeq" id="WP_016571231.1">
    <property type="nucleotide sequence ID" value="NZ_BHXC01000007.1"/>
</dbReference>
<reference evidence="1 2" key="1">
    <citation type="journal article" date="2019" name="Microbiol. Resour. Announc.">
        <title>Draft Genome Sequence of the Most Traditional epsilon-Poly-l-Lysine Producer, Streptomyces albulus NBRC14147.</title>
        <authorList>
            <person name="Yamanaka K."/>
            <person name="Hamano Y."/>
        </authorList>
    </citation>
    <scope>NUCLEOTIDE SEQUENCE [LARGE SCALE GENOMIC DNA]</scope>
    <source>
        <strain evidence="1 2">NBRC 14147</strain>
    </source>
</reference>
<evidence type="ECO:0000313" key="2">
    <source>
        <dbReference type="Proteomes" id="UP000288351"/>
    </source>
</evidence>
<gene>
    <name evidence="1" type="ORF">SALB_05832</name>
</gene>
<proteinExistence type="predicted"/>
<name>A0A401R608_STRNR</name>
<comment type="caution">
    <text evidence="1">The sequence shown here is derived from an EMBL/GenBank/DDBJ whole genome shotgun (WGS) entry which is preliminary data.</text>
</comment>
<protein>
    <recommendedName>
        <fullName evidence="3">Integrase</fullName>
    </recommendedName>
</protein>
<organism evidence="1 2">
    <name type="scientific">Streptomyces noursei</name>
    <name type="common">Streptomyces albulus</name>
    <dbReference type="NCBI Taxonomy" id="1971"/>
    <lineage>
        <taxon>Bacteria</taxon>
        <taxon>Bacillati</taxon>
        <taxon>Actinomycetota</taxon>
        <taxon>Actinomycetes</taxon>
        <taxon>Kitasatosporales</taxon>
        <taxon>Streptomycetaceae</taxon>
        <taxon>Streptomyces</taxon>
    </lineage>
</organism>
<dbReference type="EMBL" id="BHXC01000007">
    <property type="protein sequence ID" value="GCB93055.1"/>
    <property type="molecule type" value="Genomic_DNA"/>
</dbReference>
<dbReference type="Proteomes" id="UP000288351">
    <property type="component" value="Unassembled WGS sequence"/>
</dbReference>
<accession>A0A401R608</accession>
<evidence type="ECO:0008006" key="3">
    <source>
        <dbReference type="Google" id="ProtNLM"/>
    </source>
</evidence>
<sequence>MRFVEHQAVLDTTRGRVGRITTINGDCLVITRPGHAPWDALTSWCTNATLAERQELEREEHQEQEVPAA</sequence>
<dbReference type="AlphaFoldDB" id="A0A401R608"/>
<evidence type="ECO:0000313" key="1">
    <source>
        <dbReference type="EMBL" id="GCB93055.1"/>
    </source>
</evidence>